<reference evidence="3 4" key="1">
    <citation type="submission" date="2022-01" db="EMBL/GenBank/DDBJ databases">
        <title>Whole genome-based taxonomy of the Shewanellaceae.</title>
        <authorList>
            <person name="Martin-Rodriguez A.J."/>
        </authorList>
    </citation>
    <scope>NUCLEOTIDE SEQUENCE [LARGE SCALE GENOMIC DNA]</scope>
    <source>
        <strain evidence="3 4">DSM 24955</strain>
    </source>
</reference>
<feature type="domain" description="Aldehyde oxidase/xanthine dehydrogenase first molybdopterin binding" evidence="1">
    <location>
        <begin position="268"/>
        <end position="487"/>
    </location>
</feature>
<dbReference type="Pfam" id="PF20256">
    <property type="entry name" value="MoCoBD_2"/>
    <property type="match status" value="2"/>
</dbReference>
<dbReference type="PANTHER" id="PTHR11908:SF123">
    <property type="entry name" value="ALDEHYDE OXIDOREDUCTASE MOLYBDENUM-BINDING SUBUNIT PAOC"/>
    <property type="match status" value="1"/>
</dbReference>
<dbReference type="Pfam" id="PF02738">
    <property type="entry name" value="MoCoBD_1"/>
    <property type="match status" value="1"/>
</dbReference>
<dbReference type="Gene3D" id="3.30.365.10">
    <property type="entry name" value="Aldehyde oxidase/xanthine dehydrogenase, molybdopterin binding domain"/>
    <property type="match status" value="4"/>
</dbReference>
<dbReference type="InterPro" id="IPR046867">
    <property type="entry name" value="AldOxase/xan_DH_MoCoBD2"/>
</dbReference>
<proteinExistence type="predicted"/>
<dbReference type="InterPro" id="IPR008274">
    <property type="entry name" value="AldOxase/xan_DH_MoCoBD1"/>
</dbReference>
<dbReference type="Proteomes" id="UP001202134">
    <property type="component" value="Unassembled WGS sequence"/>
</dbReference>
<dbReference type="SUPFAM" id="SSF56003">
    <property type="entry name" value="Molybdenum cofactor-binding domain"/>
    <property type="match status" value="1"/>
</dbReference>
<dbReference type="PROSITE" id="PS51318">
    <property type="entry name" value="TAT"/>
    <property type="match status" value="1"/>
</dbReference>
<feature type="domain" description="Aldehyde oxidase/xanthine dehydrogenase second molybdopterin binding" evidence="2">
    <location>
        <begin position="778"/>
        <end position="863"/>
    </location>
</feature>
<accession>A0ABT0KRM1</accession>
<keyword evidence="4" id="KW-1185">Reference proteome</keyword>
<organism evidence="3 4">
    <name type="scientific">Shewanella electrodiphila</name>
    <dbReference type="NCBI Taxonomy" id="934143"/>
    <lineage>
        <taxon>Bacteria</taxon>
        <taxon>Pseudomonadati</taxon>
        <taxon>Pseudomonadota</taxon>
        <taxon>Gammaproteobacteria</taxon>
        <taxon>Alteromonadales</taxon>
        <taxon>Shewanellaceae</taxon>
        <taxon>Shewanella</taxon>
    </lineage>
</organism>
<dbReference type="PANTHER" id="PTHR11908">
    <property type="entry name" value="XANTHINE DEHYDROGENASE"/>
    <property type="match status" value="1"/>
</dbReference>
<protein>
    <submittedName>
        <fullName evidence="3">Molybdopterin-dependent oxidoreductase</fullName>
    </submittedName>
</protein>
<dbReference type="InterPro" id="IPR006311">
    <property type="entry name" value="TAT_signal"/>
</dbReference>
<evidence type="ECO:0000259" key="1">
    <source>
        <dbReference type="Pfam" id="PF02738"/>
    </source>
</evidence>
<name>A0ABT0KRM1_9GAMM</name>
<dbReference type="InterPro" id="IPR037165">
    <property type="entry name" value="AldOxase/xan_DH_Mopterin-bd_sf"/>
</dbReference>
<gene>
    <name evidence="3" type="ORF">L2737_14385</name>
</gene>
<dbReference type="InterPro" id="IPR016208">
    <property type="entry name" value="Ald_Oxase/xanthine_DH-like"/>
</dbReference>
<dbReference type="EMBL" id="JAKIKU010000007">
    <property type="protein sequence ID" value="MCL1046500.1"/>
    <property type="molecule type" value="Genomic_DNA"/>
</dbReference>
<evidence type="ECO:0000313" key="4">
    <source>
        <dbReference type="Proteomes" id="UP001202134"/>
    </source>
</evidence>
<feature type="domain" description="Aldehyde oxidase/xanthine dehydrogenase second molybdopterin binding" evidence="2">
    <location>
        <begin position="515"/>
        <end position="583"/>
    </location>
</feature>
<evidence type="ECO:0000313" key="3">
    <source>
        <dbReference type="EMBL" id="MCL1046500.1"/>
    </source>
</evidence>
<dbReference type="RefSeq" id="WP_248956153.1">
    <property type="nucleotide sequence ID" value="NZ_JAKIKU010000007.1"/>
</dbReference>
<sequence>MNKLNSHPISRRSFIKTIAGGAAVSFTISSLPISLLAAESPPLTDISPEPAWAPEPGVAQWRIDGKPKVMGQKIYARDFRARDLAEYGWPYQAEERVMYALRTNRINTIVMDYQLSMLPAELQPITIIDAHKLVEDKVDISCDMKKPFFVCAKNRNKSKSKCKSRHVADYYGQPVALLIFANFDVYRRAKKILQFNQDTIIYGDTVTPLQPSIYGNSYEYVKGSLNDNPFNVVHDEPEYYKSHSPLVKSNINSAIEVNTASGVWQQYSANYVTQVMDPMFMEPEAGLAWYDKQSSRLHLLLGTQSPTGDISGAAEIFRNAKCTHNVSEVDLIACYPGGGFGGRDSSYFTMYLAMAAPYANGYPLRWAQDRFEQFQVGLKRHHTEFTENLCIDDNGLIQAVTASFTLNGGGRKNLSPYVAELAALSVCNAYNIPQIIAYGEALDTPDLIGGSQRGFGGPQAFIALETLLDQAAEDTGRDPFTLRRLNLLDNQSTTVTGAPIQQDLQLPQILDALEAQPLWTNREATKQQFATQGLKYGVGLALANEAYGTGGDGMFGAVMINPDGSITVRTPYIDMGNGAATALGLAPSVWLGKNASNIMMGDAGFFNNLGLTKIDAYPSCEPSDVQDDPAKQVAQLSGSSSACLGAFYQYHAVSYAGLSLLIGSVIPALQQLWQTQVDYKLLAFSQGSISLEGFPAIEWSQIVEVIFSQQLPNSAAVHASFVGEFVNADFSFSSSSQNPITLPLDYIALGTSPNALQTVTRTNMTTLPKVNSRYGRSTYAPSGALIAVSVDPNTGYVVVEDCITALSAGVQHCPQLVSGQSQGGVAMAMGYVLSEDCPLSPEGPGAGNWNLDKYKLMKMGNVPLNQQLLVMPPADNEATARGIAEAVMCPIPPAILNALAMATQHRFTQLPVTPAAIRTAI</sequence>
<comment type="caution">
    <text evidence="3">The sequence shown here is derived from an EMBL/GenBank/DDBJ whole genome shotgun (WGS) entry which is preliminary data.</text>
</comment>
<evidence type="ECO:0000259" key="2">
    <source>
        <dbReference type="Pfam" id="PF20256"/>
    </source>
</evidence>